<feature type="compositionally biased region" description="Polar residues" evidence="1">
    <location>
        <begin position="98"/>
        <end position="121"/>
    </location>
</feature>
<evidence type="ECO:0000256" key="1">
    <source>
        <dbReference type="SAM" id="MobiDB-lite"/>
    </source>
</evidence>
<reference evidence="2 3" key="1">
    <citation type="journal article" date="2023" name="Plants (Basel)">
        <title>Bridging the Gap: Combining Genomics and Transcriptomics Approaches to Understand Stylosanthes scabra, an Orphan Legume from the Brazilian Caatinga.</title>
        <authorList>
            <person name="Ferreira-Neto J.R.C."/>
            <person name="da Silva M.D."/>
            <person name="Binneck E."/>
            <person name="de Melo N.F."/>
            <person name="da Silva R.H."/>
            <person name="de Melo A.L.T.M."/>
            <person name="Pandolfi V."/>
            <person name="Bustamante F.O."/>
            <person name="Brasileiro-Vidal A.C."/>
            <person name="Benko-Iseppon A.M."/>
        </authorList>
    </citation>
    <scope>NUCLEOTIDE SEQUENCE [LARGE SCALE GENOMIC DNA]</scope>
    <source>
        <tissue evidence="2">Leaves</tissue>
    </source>
</reference>
<gene>
    <name evidence="2" type="ORF">PIB30_063316</name>
</gene>
<proteinExistence type="predicted"/>
<organism evidence="2 3">
    <name type="scientific">Stylosanthes scabra</name>
    <dbReference type="NCBI Taxonomy" id="79078"/>
    <lineage>
        <taxon>Eukaryota</taxon>
        <taxon>Viridiplantae</taxon>
        <taxon>Streptophyta</taxon>
        <taxon>Embryophyta</taxon>
        <taxon>Tracheophyta</taxon>
        <taxon>Spermatophyta</taxon>
        <taxon>Magnoliopsida</taxon>
        <taxon>eudicotyledons</taxon>
        <taxon>Gunneridae</taxon>
        <taxon>Pentapetalae</taxon>
        <taxon>rosids</taxon>
        <taxon>fabids</taxon>
        <taxon>Fabales</taxon>
        <taxon>Fabaceae</taxon>
        <taxon>Papilionoideae</taxon>
        <taxon>50 kb inversion clade</taxon>
        <taxon>dalbergioids sensu lato</taxon>
        <taxon>Dalbergieae</taxon>
        <taxon>Pterocarpus clade</taxon>
        <taxon>Stylosanthes</taxon>
    </lineage>
</organism>
<sequence>FSSSSSDESKAPNRVFIGAQTRHRAPLAPTVFISVHHLHPQSQFSQQPLDSLLNQRLRSFRFSVISQPLDLIKINGSQAFIKLRRIRAFFRPGFRPGSETQINASRSSASPTRFSDPQTDPFSPDPATCHGIVFPRVTIRLCHVSCYC</sequence>
<feature type="region of interest" description="Disordered" evidence="1">
    <location>
        <begin position="97"/>
        <end position="121"/>
    </location>
</feature>
<accession>A0ABU6TL34</accession>
<feature type="non-terminal residue" evidence="2">
    <location>
        <position position="1"/>
    </location>
</feature>
<dbReference type="EMBL" id="JASCZI010091222">
    <property type="protein sequence ID" value="MED6149512.1"/>
    <property type="molecule type" value="Genomic_DNA"/>
</dbReference>
<evidence type="ECO:0000313" key="2">
    <source>
        <dbReference type="EMBL" id="MED6149512.1"/>
    </source>
</evidence>
<comment type="caution">
    <text evidence="2">The sequence shown here is derived from an EMBL/GenBank/DDBJ whole genome shotgun (WGS) entry which is preliminary data.</text>
</comment>
<protein>
    <submittedName>
        <fullName evidence="2">Uncharacterized protein</fullName>
    </submittedName>
</protein>
<keyword evidence="3" id="KW-1185">Reference proteome</keyword>
<evidence type="ECO:0000313" key="3">
    <source>
        <dbReference type="Proteomes" id="UP001341840"/>
    </source>
</evidence>
<dbReference type="Proteomes" id="UP001341840">
    <property type="component" value="Unassembled WGS sequence"/>
</dbReference>
<name>A0ABU6TL34_9FABA</name>